<feature type="compositionally biased region" description="Basic and acidic residues" evidence="1">
    <location>
        <begin position="102"/>
        <end position="116"/>
    </location>
</feature>
<accession>A0ABP0FV65</accession>
<feature type="compositionally biased region" description="Low complexity" evidence="1">
    <location>
        <begin position="169"/>
        <end position="179"/>
    </location>
</feature>
<evidence type="ECO:0000313" key="2">
    <source>
        <dbReference type="EMBL" id="CAK8682289.1"/>
    </source>
</evidence>
<comment type="caution">
    <text evidence="2">The sequence shown here is derived from an EMBL/GenBank/DDBJ whole genome shotgun (WGS) entry which is preliminary data.</text>
</comment>
<reference evidence="2 3" key="1">
    <citation type="submission" date="2024-02" db="EMBL/GenBank/DDBJ databases">
        <authorList>
            <person name="Daric V."/>
            <person name="Darras S."/>
        </authorList>
    </citation>
    <scope>NUCLEOTIDE SEQUENCE [LARGE SCALE GENOMIC DNA]</scope>
</reference>
<feature type="compositionally biased region" description="Polar residues" evidence="1">
    <location>
        <begin position="456"/>
        <end position="468"/>
    </location>
</feature>
<sequence>MADSTELDTSRTEDNLASFNSDDEKRSDYDVTKDDSVSGSSSSSSSSRSSVSSQSSIETNPPEDSKDISTAKVAQSYDNVVESDVTNETAPSDDQALSSDVTVEKDSTESGKDTDKVSSQASIEVSPAEENKETSAAEVTRSDDKLVDSDVTEENDLLERDQIAASVKSTRTSSSSDSSSDSDDEERADSPPPIQIAETKTIPPVKAESSPPTQAETVEEAGKSYQAESASESDQAPSPVPLNEMPPVGSEEAEKNSSSKEEAKLMKKVQITDEAHSRPTAAHPKSARFSEVRKSQNLEPVSSELHVVRYRKTRSAPPRPRGFHAQSSNLVFLHKECERIERKLAQSAKANLVKRPKITPYKPFTWNSLAPYYNTDTLRYVIHMPVNVRRGYNTRPTACGLVDPETSWKMDHCVTPMTPSRPELFRRHYVKRRTRSAMPRLTSDNSLMMPKFPRVTSASYGSPATQDASGKPRTGSPPMK</sequence>
<feature type="region of interest" description="Disordered" evidence="1">
    <location>
        <begin position="453"/>
        <end position="480"/>
    </location>
</feature>
<keyword evidence="3" id="KW-1185">Reference proteome</keyword>
<protein>
    <submittedName>
        <fullName evidence="2">Uncharacterized protein</fullName>
    </submittedName>
</protein>
<dbReference type="EMBL" id="CAWYQH010000090">
    <property type="protein sequence ID" value="CAK8682289.1"/>
    <property type="molecule type" value="Genomic_DNA"/>
</dbReference>
<evidence type="ECO:0000313" key="3">
    <source>
        <dbReference type="Proteomes" id="UP001642483"/>
    </source>
</evidence>
<feature type="compositionally biased region" description="Low complexity" evidence="1">
    <location>
        <begin position="37"/>
        <end position="56"/>
    </location>
</feature>
<feature type="compositionally biased region" description="Basic and acidic residues" evidence="1">
    <location>
        <begin position="252"/>
        <end position="277"/>
    </location>
</feature>
<feature type="region of interest" description="Disordered" evidence="1">
    <location>
        <begin position="1"/>
        <end position="297"/>
    </location>
</feature>
<name>A0ABP0FV65_CLALP</name>
<feature type="compositionally biased region" description="Polar residues" evidence="1">
    <location>
        <begin position="72"/>
        <end position="101"/>
    </location>
</feature>
<evidence type="ECO:0000256" key="1">
    <source>
        <dbReference type="SAM" id="MobiDB-lite"/>
    </source>
</evidence>
<organism evidence="2 3">
    <name type="scientific">Clavelina lepadiformis</name>
    <name type="common">Light-bulb sea squirt</name>
    <name type="synonym">Ascidia lepadiformis</name>
    <dbReference type="NCBI Taxonomy" id="159417"/>
    <lineage>
        <taxon>Eukaryota</taxon>
        <taxon>Metazoa</taxon>
        <taxon>Chordata</taxon>
        <taxon>Tunicata</taxon>
        <taxon>Ascidiacea</taxon>
        <taxon>Aplousobranchia</taxon>
        <taxon>Clavelinidae</taxon>
        <taxon>Clavelina</taxon>
    </lineage>
</organism>
<gene>
    <name evidence="2" type="ORF">CVLEPA_LOCUS12968</name>
</gene>
<feature type="compositionally biased region" description="Basic and acidic residues" evidence="1">
    <location>
        <begin position="129"/>
        <end position="148"/>
    </location>
</feature>
<proteinExistence type="predicted"/>
<feature type="compositionally biased region" description="Basic and acidic residues" evidence="1">
    <location>
        <begin position="22"/>
        <end position="36"/>
    </location>
</feature>
<feature type="compositionally biased region" description="Polar residues" evidence="1">
    <location>
        <begin position="226"/>
        <end position="236"/>
    </location>
</feature>
<dbReference type="Proteomes" id="UP001642483">
    <property type="component" value="Unassembled WGS sequence"/>
</dbReference>